<dbReference type="Pfam" id="PF00249">
    <property type="entry name" value="Myb_DNA-binding"/>
    <property type="match status" value="2"/>
</dbReference>
<dbReference type="PROSITE" id="PS51294">
    <property type="entry name" value="HTH_MYB"/>
    <property type="match status" value="2"/>
</dbReference>
<evidence type="ECO:0000256" key="4">
    <source>
        <dbReference type="ARBA" id="ARBA00023125"/>
    </source>
</evidence>
<evidence type="ECO:0000313" key="10">
    <source>
        <dbReference type="EMBL" id="KAK6921187.1"/>
    </source>
</evidence>
<accession>A0AAN8V1Z8</accession>
<evidence type="ECO:0000256" key="7">
    <source>
        <dbReference type="SAM" id="MobiDB-lite"/>
    </source>
</evidence>
<evidence type="ECO:0000256" key="5">
    <source>
        <dbReference type="ARBA" id="ARBA00023163"/>
    </source>
</evidence>
<dbReference type="EMBL" id="JBAMMX010000020">
    <property type="protein sequence ID" value="KAK6921187.1"/>
    <property type="molecule type" value="Genomic_DNA"/>
</dbReference>
<dbReference type="Gene3D" id="1.10.10.60">
    <property type="entry name" value="Homeodomain-like"/>
    <property type="match status" value="2"/>
</dbReference>
<evidence type="ECO:0000259" key="8">
    <source>
        <dbReference type="PROSITE" id="PS50090"/>
    </source>
</evidence>
<dbReference type="InterPro" id="IPR044676">
    <property type="entry name" value="EOBI/EOBII-like_plant"/>
</dbReference>
<evidence type="ECO:0000256" key="2">
    <source>
        <dbReference type="ARBA" id="ARBA00022737"/>
    </source>
</evidence>
<dbReference type="AlphaFoldDB" id="A0AAN8V1Z8"/>
<dbReference type="InterPro" id="IPR017930">
    <property type="entry name" value="Myb_dom"/>
</dbReference>
<dbReference type="GO" id="GO:0005634">
    <property type="term" value="C:nucleus"/>
    <property type="evidence" value="ECO:0007669"/>
    <property type="project" value="UniProtKB-SubCell"/>
</dbReference>
<feature type="domain" description="Myb-like" evidence="8">
    <location>
        <begin position="72"/>
        <end position="122"/>
    </location>
</feature>
<keyword evidence="6" id="KW-0539">Nucleus</keyword>
<dbReference type="InterPro" id="IPR009057">
    <property type="entry name" value="Homeodomain-like_sf"/>
</dbReference>
<dbReference type="PANTHER" id="PTHR45675">
    <property type="entry name" value="MYB TRANSCRIPTION FACTOR-RELATED-RELATED"/>
    <property type="match status" value="1"/>
</dbReference>
<dbReference type="GO" id="GO:0043565">
    <property type="term" value="F:sequence-specific DNA binding"/>
    <property type="evidence" value="ECO:0007669"/>
    <property type="project" value="InterPro"/>
</dbReference>
<dbReference type="PROSITE" id="PS50090">
    <property type="entry name" value="MYB_LIKE"/>
    <property type="match status" value="2"/>
</dbReference>
<keyword evidence="5" id="KW-0804">Transcription</keyword>
<dbReference type="FunFam" id="1.10.10.60:FF:000011">
    <property type="entry name" value="Myb transcription factor"/>
    <property type="match status" value="1"/>
</dbReference>
<feature type="region of interest" description="Disordered" evidence="7">
    <location>
        <begin position="1"/>
        <end position="23"/>
    </location>
</feature>
<keyword evidence="4" id="KW-0238">DNA-binding</keyword>
<evidence type="ECO:0000313" key="11">
    <source>
        <dbReference type="Proteomes" id="UP001370490"/>
    </source>
</evidence>
<evidence type="ECO:0000256" key="1">
    <source>
        <dbReference type="ARBA" id="ARBA00004123"/>
    </source>
</evidence>
<organism evidence="10 11">
    <name type="scientific">Dillenia turbinata</name>
    <dbReference type="NCBI Taxonomy" id="194707"/>
    <lineage>
        <taxon>Eukaryota</taxon>
        <taxon>Viridiplantae</taxon>
        <taxon>Streptophyta</taxon>
        <taxon>Embryophyta</taxon>
        <taxon>Tracheophyta</taxon>
        <taxon>Spermatophyta</taxon>
        <taxon>Magnoliopsida</taxon>
        <taxon>eudicotyledons</taxon>
        <taxon>Gunneridae</taxon>
        <taxon>Pentapetalae</taxon>
        <taxon>Dilleniales</taxon>
        <taxon>Dilleniaceae</taxon>
        <taxon>Dillenia</taxon>
    </lineage>
</organism>
<gene>
    <name evidence="10" type="ORF">RJ641_014865</name>
</gene>
<feature type="domain" description="HTH myb-type" evidence="9">
    <location>
        <begin position="21"/>
        <end position="71"/>
    </location>
</feature>
<feature type="domain" description="HTH myb-type" evidence="9">
    <location>
        <begin position="72"/>
        <end position="126"/>
    </location>
</feature>
<dbReference type="InterPro" id="IPR001005">
    <property type="entry name" value="SANT/Myb"/>
</dbReference>
<dbReference type="CDD" id="cd00167">
    <property type="entry name" value="SANT"/>
    <property type="match status" value="2"/>
</dbReference>
<dbReference type="SMART" id="SM00717">
    <property type="entry name" value="SANT"/>
    <property type="match status" value="2"/>
</dbReference>
<name>A0AAN8V1Z8_9MAGN</name>
<comment type="subcellular location">
    <subcellularLocation>
        <location evidence="1">Nucleus</location>
    </subcellularLocation>
</comment>
<dbReference type="SUPFAM" id="SSF46689">
    <property type="entry name" value="Homeodomain-like"/>
    <property type="match status" value="1"/>
</dbReference>
<keyword evidence="3" id="KW-0805">Transcription regulation</keyword>
<sequence>MRLAMSSSSKSASSSSEDEGELRRGPWTLEEDTLLTQDIACHGEGRWNLVAKRSGLKRTGKSCRLRWLNYLKPDVKRGNLTPQEQILILELHSKWGNRWSKIAQHLPGRTDNEIKNYWRTRVQKQARHLKMDSNSATFQDIIRYVWMPRLLQKIGGSSSSSSLSLPQRTVLPQPLNMHTQNLSSQHISPQPHVPSLNQSLFIQQENNSSSEKSTSPSSSIQTFRMSQVPQIISEYPTSPYSTMVNGDYNTMYTTCYNDMENFSLTSDTASGCIKNPMGYCHVVENNWFGGDLVDGMGNMDEFWQQFWNMQ</sequence>
<evidence type="ECO:0000256" key="3">
    <source>
        <dbReference type="ARBA" id="ARBA00023015"/>
    </source>
</evidence>
<reference evidence="10 11" key="1">
    <citation type="submission" date="2023-12" db="EMBL/GenBank/DDBJ databases">
        <title>A high-quality genome assembly for Dillenia turbinata (Dilleniales).</title>
        <authorList>
            <person name="Chanderbali A."/>
        </authorList>
    </citation>
    <scope>NUCLEOTIDE SEQUENCE [LARGE SCALE GENOMIC DNA]</scope>
    <source>
        <strain evidence="10">LSX21</strain>
        <tissue evidence="10">Leaf</tissue>
    </source>
</reference>
<comment type="caution">
    <text evidence="10">The sequence shown here is derived from an EMBL/GenBank/DDBJ whole genome shotgun (WGS) entry which is preliminary data.</text>
</comment>
<feature type="domain" description="Myb-like" evidence="8">
    <location>
        <begin position="19"/>
        <end position="71"/>
    </location>
</feature>
<dbReference type="Proteomes" id="UP001370490">
    <property type="component" value="Unassembled WGS sequence"/>
</dbReference>
<protein>
    <submittedName>
        <fullName evidence="10">SANT/Myb domain</fullName>
    </submittedName>
</protein>
<feature type="compositionally biased region" description="Low complexity" evidence="7">
    <location>
        <begin position="1"/>
        <end position="15"/>
    </location>
</feature>
<dbReference type="FunFam" id="1.10.10.60:FF:000107">
    <property type="entry name" value="MYB transcription factor"/>
    <property type="match status" value="1"/>
</dbReference>
<evidence type="ECO:0000259" key="9">
    <source>
        <dbReference type="PROSITE" id="PS51294"/>
    </source>
</evidence>
<keyword evidence="11" id="KW-1185">Reference proteome</keyword>
<dbReference type="PANTHER" id="PTHR45675:SF117">
    <property type="entry name" value="MYB-RELATED PROTEIN MYBAS2-LIKE"/>
    <property type="match status" value="1"/>
</dbReference>
<proteinExistence type="predicted"/>
<keyword evidence="2" id="KW-0677">Repeat</keyword>
<dbReference type="GO" id="GO:0003700">
    <property type="term" value="F:DNA-binding transcription factor activity"/>
    <property type="evidence" value="ECO:0007669"/>
    <property type="project" value="InterPro"/>
</dbReference>
<evidence type="ECO:0000256" key="6">
    <source>
        <dbReference type="ARBA" id="ARBA00023242"/>
    </source>
</evidence>